<dbReference type="EMBL" id="CAMXCT020000845">
    <property type="protein sequence ID" value="CAL1137281.1"/>
    <property type="molecule type" value="Genomic_DNA"/>
</dbReference>
<feature type="region of interest" description="Disordered" evidence="1">
    <location>
        <begin position="79"/>
        <end position="128"/>
    </location>
</feature>
<keyword evidence="4" id="KW-1185">Reference proteome</keyword>
<reference evidence="2" key="1">
    <citation type="submission" date="2022-10" db="EMBL/GenBank/DDBJ databases">
        <authorList>
            <person name="Chen Y."/>
            <person name="Dougan E. K."/>
            <person name="Chan C."/>
            <person name="Rhodes N."/>
            <person name="Thang M."/>
        </authorList>
    </citation>
    <scope>NUCLEOTIDE SEQUENCE</scope>
</reference>
<evidence type="ECO:0000313" key="4">
    <source>
        <dbReference type="Proteomes" id="UP001152797"/>
    </source>
</evidence>
<dbReference type="EMBL" id="CAMXCT030000845">
    <property type="protein sequence ID" value="CAL4771218.1"/>
    <property type="molecule type" value="Genomic_DNA"/>
</dbReference>
<proteinExistence type="predicted"/>
<feature type="compositionally biased region" description="Basic and acidic residues" evidence="1">
    <location>
        <begin position="109"/>
        <end position="120"/>
    </location>
</feature>
<dbReference type="Proteomes" id="UP001152797">
    <property type="component" value="Unassembled WGS sequence"/>
</dbReference>
<protein>
    <submittedName>
        <fullName evidence="2">Uncharacterized protein</fullName>
    </submittedName>
</protein>
<organism evidence="2">
    <name type="scientific">Cladocopium goreaui</name>
    <dbReference type="NCBI Taxonomy" id="2562237"/>
    <lineage>
        <taxon>Eukaryota</taxon>
        <taxon>Sar</taxon>
        <taxon>Alveolata</taxon>
        <taxon>Dinophyceae</taxon>
        <taxon>Suessiales</taxon>
        <taxon>Symbiodiniaceae</taxon>
        <taxon>Cladocopium</taxon>
    </lineage>
</organism>
<sequence>MPRWPNRVSKQEDLYTIEKKNCASRPRCWASAGQWVETIEELGNYSSKQREYQNDFDRDLEPSAVTKFTRSPYGHCPVPKSGNRKVFPGVAPPPWKADWASGRPQSGSKHGERPPPERRPLMGQSSWRSRKITSDCCPKTWQHHLRDGLLVLWFRRSNMPNFGPLRKRNWQNDVCSMAGKAVSDAPEMAVATDL</sequence>
<evidence type="ECO:0000313" key="2">
    <source>
        <dbReference type="EMBL" id="CAI3983906.1"/>
    </source>
</evidence>
<gene>
    <name evidence="2" type="ORF">C1SCF055_LOCUS11477</name>
</gene>
<reference evidence="3 4" key="2">
    <citation type="submission" date="2024-05" db="EMBL/GenBank/DDBJ databases">
        <authorList>
            <person name="Chen Y."/>
            <person name="Shah S."/>
            <person name="Dougan E. K."/>
            <person name="Thang M."/>
            <person name="Chan C."/>
        </authorList>
    </citation>
    <scope>NUCLEOTIDE SEQUENCE [LARGE SCALE GENOMIC DNA]</scope>
</reference>
<name>A0A9P1C4X3_9DINO</name>
<dbReference type="EMBL" id="CAMXCT010000845">
    <property type="protein sequence ID" value="CAI3983906.1"/>
    <property type="molecule type" value="Genomic_DNA"/>
</dbReference>
<comment type="caution">
    <text evidence="2">The sequence shown here is derived from an EMBL/GenBank/DDBJ whole genome shotgun (WGS) entry which is preliminary data.</text>
</comment>
<evidence type="ECO:0000256" key="1">
    <source>
        <dbReference type="SAM" id="MobiDB-lite"/>
    </source>
</evidence>
<accession>A0A9P1C4X3</accession>
<evidence type="ECO:0000313" key="3">
    <source>
        <dbReference type="EMBL" id="CAL4771218.1"/>
    </source>
</evidence>
<dbReference type="AlphaFoldDB" id="A0A9P1C4X3"/>